<dbReference type="EMBL" id="BAAAFN010000020">
    <property type="protein sequence ID" value="GAA0237856.1"/>
    <property type="molecule type" value="Genomic_DNA"/>
</dbReference>
<dbReference type="Proteomes" id="UP001501176">
    <property type="component" value="Unassembled WGS sequence"/>
</dbReference>
<accession>A0ABN0U4L0</accession>
<evidence type="ECO:0000313" key="2">
    <source>
        <dbReference type="Proteomes" id="UP001501176"/>
    </source>
</evidence>
<comment type="caution">
    <text evidence="1">The sequence shown here is derived from an EMBL/GenBank/DDBJ whole genome shotgun (WGS) entry which is preliminary data.</text>
</comment>
<proteinExistence type="predicted"/>
<evidence type="ECO:0000313" key="1">
    <source>
        <dbReference type="EMBL" id="GAA0237856.1"/>
    </source>
</evidence>
<name>A0ABN0U4L0_9BURK</name>
<gene>
    <name evidence="1" type="ORF">GCM10009125_28400</name>
</gene>
<protein>
    <submittedName>
        <fullName evidence="1">Uncharacterized protein</fullName>
    </submittedName>
</protein>
<reference evidence="2" key="1">
    <citation type="journal article" date="2019" name="Int. J. Syst. Evol. Microbiol.">
        <title>The Global Catalogue of Microorganisms (GCM) 10K type strain sequencing project: providing services to taxonomists for standard genome sequencing and annotation.</title>
        <authorList>
            <consortium name="The Broad Institute Genomics Platform"/>
            <consortium name="The Broad Institute Genome Sequencing Center for Infectious Disease"/>
            <person name="Wu L."/>
            <person name="Ma J."/>
        </authorList>
    </citation>
    <scope>NUCLEOTIDE SEQUENCE [LARGE SCALE GENOMIC DNA]</scope>
    <source>
        <strain evidence="2">JCM 16240</strain>
    </source>
</reference>
<organism evidence="1 2">
    <name type="scientific">Castellaniella daejeonensis</name>
    <dbReference type="NCBI Taxonomy" id="659013"/>
    <lineage>
        <taxon>Bacteria</taxon>
        <taxon>Pseudomonadati</taxon>
        <taxon>Pseudomonadota</taxon>
        <taxon>Betaproteobacteria</taxon>
        <taxon>Burkholderiales</taxon>
        <taxon>Alcaligenaceae</taxon>
        <taxon>Castellaniella</taxon>
    </lineage>
</organism>
<keyword evidence="2" id="KW-1185">Reference proteome</keyword>
<sequence>MDSGCLCYALLIEGHMPGPVQNRFRAGSLFPGRLAGRPGSPGAEPPCRAFRAEARPAGISRASLP</sequence>